<feature type="region of interest" description="Disordered" evidence="6">
    <location>
        <begin position="86"/>
        <end position="129"/>
    </location>
</feature>
<evidence type="ECO:0000313" key="9">
    <source>
        <dbReference type="Proteomes" id="UP000034680"/>
    </source>
</evidence>
<dbReference type="GO" id="GO:0045122">
    <property type="term" value="P:aflatoxin biosynthetic process"/>
    <property type="evidence" value="ECO:0007669"/>
    <property type="project" value="InterPro"/>
</dbReference>
<keyword evidence="1" id="KW-0479">Metal-binding</keyword>
<evidence type="ECO:0000256" key="3">
    <source>
        <dbReference type="ARBA" id="ARBA00023125"/>
    </source>
</evidence>
<evidence type="ECO:0000256" key="6">
    <source>
        <dbReference type="SAM" id="MobiDB-lite"/>
    </source>
</evidence>
<organism evidence="8 9">
    <name type="scientific">Diaporthe ampelina</name>
    <dbReference type="NCBI Taxonomy" id="1214573"/>
    <lineage>
        <taxon>Eukaryota</taxon>
        <taxon>Fungi</taxon>
        <taxon>Dikarya</taxon>
        <taxon>Ascomycota</taxon>
        <taxon>Pezizomycotina</taxon>
        <taxon>Sordariomycetes</taxon>
        <taxon>Sordariomycetidae</taxon>
        <taxon>Diaporthales</taxon>
        <taxon>Diaporthaceae</taxon>
        <taxon>Diaporthe</taxon>
    </lineage>
</organism>
<dbReference type="Pfam" id="PF08493">
    <property type="entry name" value="AflR"/>
    <property type="match status" value="1"/>
</dbReference>
<feature type="domain" description="Aflatoxin regulatory protein" evidence="7">
    <location>
        <begin position="134"/>
        <end position="241"/>
    </location>
</feature>
<comment type="caution">
    <text evidence="8">The sequence shown here is derived from an EMBL/GenBank/DDBJ whole genome shotgun (WGS) entry which is preliminary data.</text>
</comment>
<evidence type="ECO:0000256" key="5">
    <source>
        <dbReference type="ARBA" id="ARBA00023242"/>
    </source>
</evidence>
<gene>
    <name evidence="8" type="ORF">UCDDA912_g07681</name>
</gene>
<accession>A0A0G2FCN5</accession>
<dbReference type="Proteomes" id="UP000034680">
    <property type="component" value="Unassembled WGS sequence"/>
</dbReference>
<dbReference type="OrthoDB" id="2943660at2759"/>
<feature type="region of interest" description="Disordered" evidence="6">
    <location>
        <begin position="158"/>
        <end position="181"/>
    </location>
</feature>
<evidence type="ECO:0000256" key="4">
    <source>
        <dbReference type="ARBA" id="ARBA00023163"/>
    </source>
</evidence>
<evidence type="ECO:0000256" key="2">
    <source>
        <dbReference type="ARBA" id="ARBA00023015"/>
    </source>
</evidence>
<dbReference type="GO" id="GO:0005634">
    <property type="term" value="C:nucleus"/>
    <property type="evidence" value="ECO:0007669"/>
    <property type="project" value="InterPro"/>
</dbReference>
<keyword evidence="5" id="KW-0539">Nucleus</keyword>
<keyword evidence="4" id="KW-0804">Transcription</keyword>
<sequence>MPSITPTSPPREGITVDETARDGFTIGDTSITPGFGDFGTDIADIDFFMSVMDTTYLLTTPESTTISPPRNDIASLLIPCRTAQPGPMSGTVSAVDSLGSPVASLTPSESLPSSEPGGGGGGGPAAQCPSGHGGPCLAQALDLLKHLSAALPPPSCPPAIGGLATPQHSPKAGSPQRSQDAWAQKLLAESKDIVEATRGMLACPCSGDNFLLNIIGMVVLKLLARYAAVARAQGGGGGQQCERLSGASRLARTFPSGAAAYGGARDEDGISRMRAQLVLGELHPIQRLINELSPRLKSASEDVRGNETLTTASLSAAILHQIGSDLHQSLSQLSASIIKRLRQS</sequence>
<dbReference type="GO" id="GO:0006355">
    <property type="term" value="P:regulation of DNA-templated transcription"/>
    <property type="evidence" value="ECO:0007669"/>
    <property type="project" value="InterPro"/>
</dbReference>
<evidence type="ECO:0000259" key="7">
    <source>
        <dbReference type="Pfam" id="PF08493"/>
    </source>
</evidence>
<evidence type="ECO:0000313" key="8">
    <source>
        <dbReference type="EMBL" id="KKY32362.1"/>
    </source>
</evidence>
<dbReference type="GO" id="GO:0003677">
    <property type="term" value="F:DNA binding"/>
    <property type="evidence" value="ECO:0007669"/>
    <property type="project" value="UniProtKB-KW"/>
</dbReference>
<dbReference type="EMBL" id="LCUC01000324">
    <property type="protein sequence ID" value="KKY32362.1"/>
    <property type="molecule type" value="Genomic_DNA"/>
</dbReference>
<dbReference type="InterPro" id="IPR013700">
    <property type="entry name" value="AflR"/>
</dbReference>
<dbReference type="AlphaFoldDB" id="A0A0G2FCN5"/>
<keyword evidence="2" id="KW-0805">Transcription regulation</keyword>
<dbReference type="GO" id="GO:0046872">
    <property type="term" value="F:metal ion binding"/>
    <property type="evidence" value="ECO:0007669"/>
    <property type="project" value="UniProtKB-KW"/>
</dbReference>
<reference evidence="8 9" key="1">
    <citation type="submission" date="2015-05" db="EMBL/GenBank/DDBJ databases">
        <title>Distinctive expansion of gene families associated with plant cell wall degradation and secondary metabolism in the genomes of grapevine trunk pathogens.</title>
        <authorList>
            <person name="Lawrence D.P."/>
            <person name="Travadon R."/>
            <person name="Rolshausen P.E."/>
            <person name="Baumgartner K."/>
        </authorList>
    </citation>
    <scope>NUCLEOTIDE SEQUENCE [LARGE SCALE GENOMIC DNA]</scope>
    <source>
        <strain evidence="8">DA912</strain>
    </source>
</reference>
<keyword evidence="3" id="KW-0238">DNA-binding</keyword>
<name>A0A0G2FCN5_9PEZI</name>
<reference evidence="8 9" key="2">
    <citation type="submission" date="2015-05" db="EMBL/GenBank/DDBJ databases">
        <authorList>
            <person name="Morales-Cruz A."/>
            <person name="Amrine K.C."/>
            <person name="Cantu D."/>
        </authorList>
    </citation>
    <scope>NUCLEOTIDE SEQUENCE [LARGE SCALE GENOMIC DNA]</scope>
    <source>
        <strain evidence="8">DA912</strain>
    </source>
</reference>
<proteinExistence type="predicted"/>
<protein>
    <submittedName>
        <fullName evidence="8">Putative c6 transcription factor</fullName>
    </submittedName>
</protein>
<evidence type="ECO:0000256" key="1">
    <source>
        <dbReference type="ARBA" id="ARBA00022723"/>
    </source>
</evidence>
<keyword evidence="9" id="KW-1185">Reference proteome</keyword>